<reference evidence="10" key="1">
    <citation type="submission" date="2021-02" db="EMBL/GenBank/DDBJ databases">
        <authorList>
            <person name="Nowell W R."/>
        </authorList>
    </citation>
    <scope>NUCLEOTIDE SEQUENCE</scope>
</reference>
<evidence type="ECO:0000256" key="5">
    <source>
        <dbReference type="ARBA" id="ARBA00022737"/>
    </source>
</evidence>
<evidence type="ECO:0000256" key="3">
    <source>
        <dbReference type="ARBA" id="ARBA00022679"/>
    </source>
</evidence>
<keyword evidence="4" id="KW-0548">Nucleotidyltransferase</keyword>
<dbReference type="InterPro" id="IPR011716">
    <property type="entry name" value="TPR-3"/>
</dbReference>
<organism evidence="10 12">
    <name type="scientific">Rotaria socialis</name>
    <dbReference type="NCBI Taxonomy" id="392032"/>
    <lineage>
        <taxon>Eukaryota</taxon>
        <taxon>Metazoa</taxon>
        <taxon>Spiralia</taxon>
        <taxon>Gnathifera</taxon>
        <taxon>Rotifera</taxon>
        <taxon>Eurotatoria</taxon>
        <taxon>Bdelloidea</taxon>
        <taxon>Philodinida</taxon>
        <taxon>Philodinidae</taxon>
        <taxon>Rotaria</taxon>
    </lineage>
</organism>
<dbReference type="InterPro" id="IPR019734">
    <property type="entry name" value="TPR_rpt"/>
</dbReference>
<dbReference type="Gene3D" id="1.25.40.10">
    <property type="entry name" value="Tetratricopeptide repeat domain"/>
    <property type="match status" value="3"/>
</dbReference>
<evidence type="ECO:0000313" key="11">
    <source>
        <dbReference type="EMBL" id="CAF4833539.1"/>
    </source>
</evidence>
<keyword evidence="9" id="KW-0521">NADP</keyword>
<dbReference type="Gene3D" id="3.90.176.10">
    <property type="entry name" value="Toxin ADP-ribosyltransferase, Chain A, domain 1"/>
    <property type="match status" value="1"/>
</dbReference>
<evidence type="ECO:0000256" key="1">
    <source>
        <dbReference type="ARBA" id="ARBA00009558"/>
    </source>
</evidence>
<name>A0A818DH61_9BILA</name>
<evidence type="ECO:0000256" key="7">
    <source>
        <dbReference type="ARBA" id="ARBA00047597"/>
    </source>
</evidence>
<dbReference type="GO" id="GO:0106274">
    <property type="term" value="F:NAD+-protein-arginine ADP-ribosyltransferase activity"/>
    <property type="evidence" value="ECO:0007669"/>
    <property type="project" value="UniProtKB-EC"/>
</dbReference>
<dbReference type="SMART" id="SM00028">
    <property type="entry name" value="TPR"/>
    <property type="match status" value="7"/>
</dbReference>
<dbReference type="Proteomes" id="UP000663838">
    <property type="component" value="Unassembled WGS sequence"/>
</dbReference>
<comment type="similarity">
    <text evidence="1 9">Belongs to the Arg-specific ADP-ribosyltransferase family.</text>
</comment>
<evidence type="ECO:0000313" key="10">
    <source>
        <dbReference type="EMBL" id="CAF3446591.1"/>
    </source>
</evidence>
<dbReference type="AlphaFoldDB" id="A0A818DH61"/>
<keyword evidence="5" id="KW-0677">Repeat</keyword>
<dbReference type="Pfam" id="PF13424">
    <property type="entry name" value="TPR_12"/>
    <property type="match status" value="2"/>
</dbReference>
<feature type="repeat" description="TPR" evidence="8">
    <location>
        <begin position="568"/>
        <end position="601"/>
    </location>
</feature>
<gene>
    <name evidence="10" type="ORF">KIK155_LOCUS12067</name>
    <name evidence="11" type="ORF">TOA249_LOCUS25506</name>
</gene>
<keyword evidence="9" id="KW-0520">NAD</keyword>
<dbReference type="EC" id="2.4.2.31" evidence="9"/>
<dbReference type="Proteomes" id="UP000663865">
    <property type="component" value="Unassembled WGS sequence"/>
</dbReference>
<dbReference type="PANTHER" id="PTHR45641:SF19">
    <property type="entry name" value="NEPHROCYSTIN-3"/>
    <property type="match status" value="1"/>
</dbReference>
<feature type="repeat" description="TPR" evidence="8">
    <location>
        <begin position="438"/>
        <end position="471"/>
    </location>
</feature>
<keyword evidence="3 9" id="KW-0808">Transferase</keyword>
<evidence type="ECO:0000256" key="8">
    <source>
        <dbReference type="PROSITE-ProRule" id="PRU00339"/>
    </source>
</evidence>
<dbReference type="InterPro" id="IPR000768">
    <property type="entry name" value="ART"/>
</dbReference>
<dbReference type="PANTHER" id="PTHR45641">
    <property type="entry name" value="TETRATRICOPEPTIDE REPEAT PROTEIN (AFU_ORTHOLOGUE AFUA_6G03870)"/>
    <property type="match status" value="1"/>
</dbReference>
<keyword evidence="2 9" id="KW-0328">Glycosyltransferase</keyword>
<keyword evidence="6 8" id="KW-0802">TPR repeat</keyword>
<proteinExistence type="inferred from homology"/>
<comment type="catalytic activity">
    <reaction evidence="7 9">
        <text>L-arginyl-[protein] + NAD(+) = N(omega)-(ADP-D-ribosyl)-L-arginyl-[protein] + nicotinamide + H(+)</text>
        <dbReference type="Rhea" id="RHEA:19149"/>
        <dbReference type="Rhea" id="RHEA-COMP:10532"/>
        <dbReference type="Rhea" id="RHEA-COMP:15087"/>
        <dbReference type="ChEBI" id="CHEBI:15378"/>
        <dbReference type="ChEBI" id="CHEBI:17154"/>
        <dbReference type="ChEBI" id="CHEBI:29965"/>
        <dbReference type="ChEBI" id="CHEBI:57540"/>
        <dbReference type="ChEBI" id="CHEBI:142554"/>
        <dbReference type="EC" id="2.4.2.31"/>
    </reaction>
</comment>
<dbReference type="EMBL" id="CAJOBS010002782">
    <property type="protein sequence ID" value="CAF4833539.1"/>
    <property type="molecule type" value="Genomic_DNA"/>
</dbReference>
<protein>
    <recommendedName>
        <fullName evidence="9">NAD(P)(+)--arginine ADP-ribosyltransferase</fullName>
        <ecNumber evidence="9">2.4.2.31</ecNumber>
    </recommendedName>
    <alternativeName>
        <fullName evidence="9">Mono(ADP-ribosyl)transferase</fullName>
    </alternativeName>
</protein>
<dbReference type="SUPFAM" id="SSF81901">
    <property type="entry name" value="HCP-like"/>
    <property type="match status" value="1"/>
</dbReference>
<dbReference type="SUPFAM" id="SSF48452">
    <property type="entry name" value="TPR-like"/>
    <property type="match status" value="1"/>
</dbReference>
<dbReference type="PROSITE" id="PS51996">
    <property type="entry name" value="TR_MART"/>
    <property type="match status" value="1"/>
</dbReference>
<sequence length="749" mass="86847">MTETSESQYNSKKFVVIWLDTNTNLTNYSADMLAKHARGMIGSVLTFNDADQCIDLITDVEDVHIFFIISESLSINIVPLIYQIQQIHAIYIYSLNANQPEQCLKQYRKVHGIYSDIHSISHQLNKDILQLLRDFISTHILPSIYDKNDDNKLPVSIVYSQILRDILIQMDDCEIAKQEMVELLRKHSMTNIEELKLIDEFDLNYRPASAVWWYTRPCFLHKMLNDALRRQDIGVLYKFRCFIKDLHELLAHFQLSMWKKLKSNTCYRAQAMAKNEFIQLQPNGLLAFDNFLSTTAEKNVAESYVGCEQGHVGVLFEIEADGTCLTHNTPFASIQDYSYFLEENEVLFSMGSIFRIRSILKVENANDLYQVKLIITNKEDVELNELRESIKNEIGDHNGIFSLGSLMRIMGKYDKALHFFQLLLNGSSLEVNDPIRLSIIYNEIGVAYLGLKDYIKALEFYQKSLKLKRIHLKANDKNISVVLSNIGIAYGKQGMPDEALAYFKEAAEIDMNNAHDDNKSDRLRQAYNNEHMGCVYAEKGDYSRALHHFRMTQEIENDVLPPYHTNHVFTNKNIGAIFLQQLKYDEALIYFQKALAVQTRALSDTHPQVIQLHQYIGDTYEGQKNYTQALLFYTRTLKLATRSSYTDASFAAMINSRIADMHLELKQYQEALWFYRRSLDLRLNSLIEDEKEIAILYIRIGLSLNLLEDFKKSFENMEKGVQILSKTEPSDDDELRKYIMVTELIRKKA</sequence>
<dbReference type="GO" id="GO:0016779">
    <property type="term" value="F:nucleotidyltransferase activity"/>
    <property type="evidence" value="ECO:0007669"/>
    <property type="project" value="UniProtKB-KW"/>
</dbReference>
<feature type="repeat" description="TPR" evidence="8">
    <location>
        <begin position="480"/>
        <end position="513"/>
    </location>
</feature>
<dbReference type="SUPFAM" id="SSF56399">
    <property type="entry name" value="ADP-ribosylation"/>
    <property type="match status" value="1"/>
</dbReference>
<dbReference type="PROSITE" id="PS50005">
    <property type="entry name" value="TPR"/>
    <property type="match status" value="3"/>
</dbReference>
<evidence type="ECO:0000256" key="4">
    <source>
        <dbReference type="ARBA" id="ARBA00022695"/>
    </source>
</evidence>
<dbReference type="Pfam" id="PF01129">
    <property type="entry name" value="ART"/>
    <property type="match status" value="1"/>
</dbReference>
<comment type="caution">
    <text evidence="10">The sequence shown here is derived from an EMBL/GenBank/DDBJ whole genome shotgun (WGS) entry which is preliminary data.</text>
</comment>
<evidence type="ECO:0000256" key="6">
    <source>
        <dbReference type="ARBA" id="ARBA00022803"/>
    </source>
</evidence>
<evidence type="ECO:0000256" key="2">
    <source>
        <dbReference type="ARBA" id="ARBA00022676"/>
    </source>
</evidence>
<accession>A0A818DH61</accession>
<dbReference type="Pfam" id="PF07720">
    <property type="entry name" value="TPR_3"/>
    <property type="match status" value="1"/>
</dbReference>
<evidence type="ECO:0000256" key="9">
    <source>
        <dbReference type="RuleBase" id="RU361228"/>
    </source>
</evidence>
<dbReference type="InterPro" id="IPR011990">
    <property type="entry name" value="TPR-like_helical_dom_sf"/>
</dbReference>
<dbReference type="EMBL" id="CAJNYV010001943">
    <property type="protein sequence ID" value="CAF3446591.1"/>
    <property type="molecule type" value="Genomic_DNA"/>
</dbReference>
<evidence type="ECO:0000313" key="12">
    <source>
        <dbReference type="Proteomes" id="UP000663865"/>
    </source>
</evidence>